<feature type="transmembrane region" description="Helical" evidence="1">
    <location>
        <begin position="234"/>
        <end position="256"/>
    </location>
</feature>
<keyword evidence="1" id="KW-1133">Transmembrane helix</keyword>
<name>A0A4P6FC64_9BACL</name>
<feature type="transmembrane region" description="Helical" evidence="1">
    <location>
        <begin position="180"/>
        <end position="202"/>
    </location>
</feature>
<proteinExistence type="predicted"/>
<dbReference type="Proteomes" id="UP000293568">
    <property type="component" value="Chromosome"/>
</dbReference>
<sequence>MLNFFELVMNENMKTYRRPRAWIMSGILALLVIVITVMAYNVTNSPPNGWYMIGIETQVLMMLVTIFSVIIAAGSVADEFATGTIKLLLIRPWSRSKILLSKYISVLMFGVLQVIVLFISTLAVNALVLGLHSTTVQEAFGSDSGSSPFAYLVQFFALKLVTLFVTLTIAFMISTIFRSSALAIGLSIFLILLMNSFAPLLATLKYKWVDYILFIHLDLTQYLDGTPLREGMGYGFSLAVLAVYYIIFVALTWLIFTKRDVAS</sequence>
<dbReference type="RefSeq" id="WP_129443643.1">
    <property type="nucleotide sequence ID" value="NZ_CP035492.1"/>
</dbReference>
<protein>
    <submittedName>
        <fullName evidence="2">ABC transporter permease</fullName>
    </submittedName>
</protein>
<keyword evidence="1" id="KW-0472">Membrane</keyword>
<gene>
    <name evidence="2" type="ORF">ET464_18985</name>
</gene>
<dbReference type="PANTHER" id="PTHR37305:SF1">
    <property type="entry name" value="MEMBRANE PROTEIN"/>
    <property type="match status" value="1"/>
</dbReference>
<keyword evidence="1" id="KW-0812">Transmembrane</keyword>
<feature type="transmembrane region" description="Helical" evidence="1">
    <location>
        <begin position="60"/>
        <end position="82"/>
    </location>
</feature>
<accession>A0A4P6FC64</accession>
<dbReference type="OrthoDB" id="8613028at2"/>
<dbReference type="EMBL" id="CP035492">
    <property type="protein sequence ID" value="QAY68148.1"/>
    <property type="molecule type" value="Genomic_DNA"/>
</dbReference>
<dbReference type="AlphaFoldDB" id="A0A4P6FC64"/>
<feature type="transmembrane region" description="Helical" evidence="1">
    <location>
        <begin position="149"/>
        <end position="173"/>
    </location>
</feature>
<keyword evidence="3" id="KW-1185">Reference proteome</keyword>
<feature type="transmembrane region" description="Helical" evidence="1">
    <location>
        <begin position="21"/>
        <end position="40"/>
    </location>
</feature>
<dbReference type="KEGG" id="pprt:ET464_18985"/>
<evidence type="ECO:0000313" key="2">
    <source>
        <dbReference type="EMBL" id="QAY68148.1"/>
    </source>
</evidence>
<feature type="transmembrane region" description="Helical" evidence="1">
    <location>
        <begin position="103"/>
        <end position="129"/>
    </location>
</feature>
<dbReference type="PANTHER" id="PTHR37305">
    <property type="entry name" value="INTEGRAL MEMBRANE PROTEIN-RELATED"/>
    <property type="match status" value="1"/>
</dbReference>
<evidence type="ECO:0000256" key="1">
    <source>
        <dbReference type="SAM" id="Phobius"/>
    </source>
</evidence>
<organism evidence="2 3">
    <name type="scientific">Paenibacillus protaetiae</name>
    <dbReference type="NCBI Taxonomy" id="2509456"/>
    <lineage>
        <taxon>Bacteria</taxon>
        <taxon>Bacillati</taxon>
        <taxon>Bacillota</taxon>
        <taxon>Bacilli</taxon>
        <taxon>Bacillales</taxon>
        <taxon>Paenibacillaceae</taxon>
        <taxon>Paenibacillus</taxon>
    </lineage>
</organism>
<evidence type="ECO:0000313" key="3">
    <source>
        <dbReference type="Proteomes" id="UP000293568"/>
    </source>
</evidence>
<reference evidence="2 3" key="1">
    <citation type="submission" date="2019-01" db="EMBL/GenBank/DDBJ databases">
        <title>Genome sequencing of strain FW100M-2.</title>
        <authorList>
            <person name="Heo J."/>
            <person name="Kim S.-J."/>
            <person name="Kim J.-S."/>
            <person name="Hong S.-B."/>
            <person name="Kwon S.-W."/>
        </authorList>
    </citation>
    <scope>NUCLEOTIDE SEQUENCE [LARGE SCALE GENOMIC DNA]</scope>
    <source>
        <strain evidence="2 3">FW100M-2</strain>
    </source>
</reference>
<dbReference type="Pfam" id="PF12730">
    <property type="entry name" value="ABC2_membrane_4"/>
    <property type="match status" value="1"/>
</dbReference>